<keyword evidence="3" id="KW-1185">Reference proteome</keyword>
<dbReference type="InterPro" id="IPR006059">
    <property type="entry name" value="SBP"/>
</dbReference>
<dbReference type="SUPFAM" id="SSF53850">
    <property type="entry name" value="Periplasmic binding protein-like II"/>
    <property type="match status" value="1"/>
</dbReference>
<feature type="compositionally biased region" description="Basic and acidic residues" evidence="1">
    <location>
        <begin position="47"/>
        <end position="58"/>
    </location>
</feature>
<dbReference type="RefSeq" id="WP_212698263.1">
    <property type="nucleotide sequence ID" value="NZ_CP058649.1"/>
</dbReference>
<sequence>MRQSSKLRKWFIMPLVVVMVVSLFVGCGSGGEKESSDSKESSSSAEKSGDKNTQKNDEASPMLGDQPITVTMLYSDNSNYPAQSDWMILTEIKERLNVDLQLETVPESDYVARRTVTLNSGDLPDIISKTFGHDISPYIPAELILPISDYIDQMPHFKAFIEKYDYHADLDNAREANGKYYFLPINANPQRTNSHGWMIRMDQVEEYGLKMPTTMDEIYEAAKVWKEHNPDDYPISNRFTASNILSKIAPAFDTIGGWTLGNMFLYDQAADNFFFAPATEAYKEMLLWTNKLYEEGLLDPEFTTLDSTLYEERIKNGEQFIMVDWIGNELRYNRDGPEQSGNPDYNVQPFMPPKGPRGTFSGGKINKFEQSWVISAAVAERDDFDLVLQFIDWFYSDEAAELTSFGREGVDFEILDNGRKEFMDFDLDYTAINGVPQNSLTARKDDDLFKSRKTDYVIDLFTQMDEEGVFSPKDPSITLTDLEKEEEGFYRSSLNDYVLQKTEEFIFGVESFDNWDAFVAECEAKGSGDLDVLYNTAYDRQK</sequence>
<evidence type="ECO:0000313" key="3">
    <source>
        <dbReference type="Proteomes" id="UP000683246"/>
    </source>
</evidence>
<dbReference type="Proteomes" id="UP000683246">
    <property type="component" value="Chromosome"/>
</dbReference>
<dbReference type="InterPro" id="IPR050490">
    <property type="entry name" value="Bact_solute-bd_prot1"/>
</dbReference>
<dbReference type="EMBL" id="CP058649">
    <property type="protein sequence ID" value="QUI22768.1"/>
    <property type="molecule type" value="Genomic_DNA"/>
</dbReference>
<dbReference type="PROSITE" id="PS51257">
    <property type="entry name" value="PROKAR_LIPOPROTEIN"/>
    <property type="match status" value="1"/>
</dbReference>
<evidence type="ECO:0000313" key="2">
    <source>
        <dbReference type="EMBL" id="QUI22768.1"/>
    </source>
</evidence>
<reference evidence="2" key="1">
    <citation type="submission" date="2020-07" db="EMBL/GenBank/DDBJ databases">
        <title>Vallitalea pronyensis genome.</title>
        <authorList>
            <person name="Postec A."/>
        </authorList>
    </citation>
    <scope>NUCLEOTIDE SEQUENCE</scope>
    <source>
        <strain evidence="2">FatNI3</strain>
    </source>
</reference>
<name>A0A8J8SGX2_9FIRM</name>
<dbReference type="PANTHER" id="PTHR43649">
    <property type="entry name" value="ARABINOSE-BINDING PROTEIN-RELATED"/>
    <property type="match status" value="1"/>
</dbReference>
<proteinExistence type="predicted"/>
<protein>
    <submittedName>
        <fullName evidence="2">Extracellular solute-binding protein</fullName>
    </submittedName>
</protein>
<dbReference type="Gene3D" id="3.40.190.10">
    <property type="entry name" value="Periplasmic binding protein-like II"/>
    <property type="match status" value="2"/>
</dbReference>
<feature type="compositionally biased region" description="Basic and acidic residues" evidence="1">
    <location>
        <begin position="31"/>
        <end position="40"/>
    </location>
</feature>
<organism evidence="2 3">
    <name type="scientific">Vallitalea pronyensis</name>
    <dbReference type="NCBI Taxonomy" id="1348613"/>
    <lineage>
        <taxon>Bacteria</taxon>
        <taxon>Bacillati</taxon>
        <taxon>Bacillota</taxon>
        <taxon>Clostridia</taxon>
        <taxon>Lachnospirales</taxon>
        <taxon>Vallitaleaceae</taxon>
        <taxon>Vallitalea</taxon>
    </lineage>
</organism>
<feature type="region of interest" description="Disordered" evidence="1">
    <location>
        <begin position="30"/>
        <end position="64"/>
    </location>
</feature>
<gene>
    <name evidence="2" type="ORF">HZI73_10915</name>
</gene>
<evidence type="ECO:0000256" key="1">
    <source>
        <dbReference type="SAM" id="MobiDB-lite"/>
    </source>
</evidence>
<accession>A0A8J8SGX2</accession>
<dbReference type="AlphaFoldDB" id="A0A8J8SGX2"/>
<dbReference type="PANTHER" id="PTHR43649:SF12">
    <property type="entry name" value="DIACETYLCHITOBIOSE BINDING PROTEIN DASA"/>
    <property type="match status" value="1"/>
</dbReference>
<dbReference type="Pfam" id="PF01547">
    <property type="entry name" value="SBP_bac_1"/>
    <property type="match status" value="1"/>
</dbReference>
<dbReference type="KEGG" id="vpy:HZI73_10915"/>